<evidence type="ECO:0000313" key="11">
    <source>
        <dbReference type="EMBL" id="OIQ92749.1"/>
    </source>
</evidence>
<dbReference type="PANTHER" id="PTHR21666:SF288">
    <property type="entry name" value="CELL DIVISION PROTEIN YTFB"/>
    <property type="match status" value="1"/>
</dbReference>
<proteinExistence type="predicted"/>
<dbReference type="AlphaFoldDB" id="A0A1J5RX84"/>
<keyword evidence="5 11" id="KW-0378">Hydrolase</keyword>
<dbReference type="Pfam" id="PF19425">
    <property type="entry name" value="Csd3_N2"/>
    <property type="match status" value="1"/>
</dbReference>
<dbReference type="InterPro" id="IPR016047">
    <property type="entry name" value="M23ase_b-sheet_dom"/>
</dbReference>
<dbReference type="Pfam" id="PF01551">
    <property type="entry name" value="Peptidase_M23"/>
    <property type="match status" value="1"/>
</dbReference>
<keyword evidence="8" id="KW-0472">Membrane</keyword>
<evidence type="ECO:0000259" key="9">
    <source>
        <dbReference type="Pfam" id="PF01551"/>
    </source>
</evidence>
<keyword evidence="6" id="KW-0862">Zinc</keyword>
<dbReference type="GO" id="GO:0046872">
    <property type="term" value="F:metal ion binding"/>
    <property type="evidence" value="ECO:0007669"/>
    <property type="project" value="UniProtKB-KW"/>
</dbReference>
<dbReference type="EMBL" id="MLJW01000223">
    <property type="protein sequence ID" value="OIQ92749.1"/>
    <property type="molecule type" value="Genomic_DNA"/>
</dbReference>
<comment type="cofactor">
    <cofactor evidence="1">
        <name>Zn(2+)</name>
        <dbReference type="ChEBI" id="CHEBI:29105"/>
    </cofactor>
</comment>
<protein>
    <submittedName>
        <fullName evidence="11">Murein DD-endopeptidase MepM</fullName>
        <ecNumber evidence="11">3.4.24.-</ecNumber>
    </submittedName>
</protein>
<name>A0A1J5RX84_9ZZZZ</name>
<dbReference type="PANTHER" id="PTHR21666">
    <property type="entry name" value="PEPTIDASE-RELATED"/>
    <property type="match status" value="1"/>
</dbReference>
<dbReference type="CDD" id="cd12797">
    <property type="entry name" value="M23_peptidase"/>
    <property type="match status" value="1"/>
</dbReference>
<comment type="subcellular location">
    <subcellularLocation>
        <location evidence="2">Cell envelope</location>
    </subcellularLocation>
</comment>
<dbReference type="Gene3D" id="2.70.70.10">
    <property type="entry name" value="Glucose Permease (Domain IIA)"/>
    <property type="match status" value="1"/>
</dbReference>
<organism evidence="11">
    <name type="scientific">mine drainage metagenome</name>
    <dbReference type="NCBI Taxonomy" id="410659"/>
    <lineage>
        <taxon>unclassified sequences</taxon>
        <taxon>metagenomes</taxon>
        <taxon>ecological metagenomes</taxon>
    </lineage>
</organism>
<sequence length="449" mass="48229">MAQPPTPARRAALIGGGVAAALVVATGLWLGVHRHHRERPLPENPAVAAAPDLAPYYTGGQLGQPVSDAELESRNARPIERIVKTESGDTLQDVLMRAGVAAPDAQQAILALGDHFNPRLLKAGQEVTVSFLRPADHIGVGPFDGFSLRTDPGLSVVARRSGGGFSVSEVKRVLTRQVVRVSGTIKGSLFEAARAKGVPGSVLDDMIHAYSYDVDFQRGIHPGDRFDLLFERMIDKSGQVVHAGTILYANLVRAEGALPIYRHTDRSGNTDFYTSKGESVRKALLRTPVDGARITSGFGLRMHPILGFTTLHKGVDFAVRVGTPVMAAGNGVIMRAGRFGSYGIYVRIQHDPVHSTAYAHLSRLAAGIRPGKHVSQGQVIAYSGSTGRSTGPHLHYEVLVNNVQVNPMNVKFKSGIRLAGTELHHFQDTMRQDAVLLKQTAPAIETSNP</sequence>
<dbReference type="Gene3D" id="3.10.450.350">
    <property type="match status" value="2"/>
</dbReference>
<feature type="domain" description="M23ase beta-sheet core" evidence="9">
    <location>
        <begin position="311"/>
        <end position="407"/>
    </location>
</feature>
<feature type="domain" description="Csd3-like second N-terminal" evidence="10">
    <location>
        <begin position="179"/>
        <end position="298"/>
    </location>
</feature>
<reference evidence="11" key="1">
    <citation type="submission" date="2016-10" db="EMBL/GenBank/DDBJ databases">
        <title>Sequence of Gallionella enrichment culture.</title>
        <authorList>
            <person name="Poehlein A."/>
            <person name="Muehling M."/>
            <person name="Daniel R."/>
        </authorList>
    </citation>
    <scope>NUCLEOTIDE SEQUENCE</scope>
</reference>
<keyword evidence="8" id="KW-1133">Transmembrane helix</keyword>
<evidence type="ECO:0000256" key="6">
    <source>
        <dbReference type="ARBA" id="ARBA00022833"/>
    </source>
</evidence>
<keyword evidence="7" id="KW-0482">Metalloprotease</keyword>
<dbReference type="GO" id="GO:0004222">
    <property type="term" value="F:metalloendopeptidase activity"/>
    <property type="evidence" value="ECO:0007669"/>
    <property type="project" value="TreeGrafter"/>
</dbReference>
<gene>
    <name evidence="11" type="primary">mepM_17</name>
    <name evidence="11" type="ORF">GALL_252700</name>
</gene>
<keyword evidence="8" id="KW-0812">Transmembrane</keyword>
<dbReference type="EC" id="3.4.24.-" evidence="11"/>
<comment type="caution">
    <text evidence="11">The sequence shown here is derived from an EMBL/GenBank/DDBJ whole genome shotgun (WGS) entry which is preliminary data.</text>
</comment>
<dbReference type="InterPro" id="IPR050570">
    <property type="entry name" value="Cell_wall_metabolism_enzyme"/>
</dbReference>
<dbReference type="GO" id="GO:0006508">
    <property type="term" value="P:proteolysis"/>
    <property type="evidence" value="ECO:0007669"/>
    <property type="project" value="UniProtKB-KW"/>
</dbReference>
<dbReference type="InterPro" id="IPR045834">
    <property type="entry name" value="Csd3_N2"/>
</dbReference>
<evidence type="ECO:0000256" key="5">
    <source>
        <dbReference type="ARBA" id="ARBA00022801"/>
    </source>
</evidence>
<evidence type="ECO:0000256" key="1">
    <source>
        <dbReference type="ARBA" id="ARBA00001947"/>
    </source>
</evidence>
<dbReference type="InterPro" id="IPR011055">
    <property type="entry name" value="Dup_hybrid_motif"/>
</dbReference>
<evidence type="ECO:0000256" key="7">
    <source>
        <dbReference type="ARBA" id="ARBA00023049"/>
    </source>
</evidence>
<feature type="transmembrane region" description="Helical" evidence="8">
    <location>
        <begin position="12"/>
        <end position="32"/>
    </location>
</feature>
<evidence type="ECO:0000256" key="2">
    <source>
        <dbReference type="ARBA" id="ARBA00004196"/>
    </source>
</evidence>
<keyword evidence="4" id="KW-0479">Metal-binding</keyword>
<accession>A0A1J5RX84</accession>
<evidence type="ECO:0000256" key="8">
    <source>
        <dbReference type="SAM" id="Phobius"/>
    </source>
</evidence>
<dbReference type="SUPFAM" id="SSF51261">
    <property type="entry name" value="Duplicated hybrid motif"/>
    <property type="match status" value="1"/>
</dbReference>
<evidence type="ECO:0000256" key="4">
    <source>
        <dbReference type="ARBA" id="ARBA00022723"/>
    </source>
</evidence>
<evidence type="ECO:0000259" key="10">
    <source>
        <dbReference type="Pfam" id="PF19425"/>
    </source>
</evidence>
<keyword evidence="3" id="KW-0645">Protease</keyword>
<evidence type="ECO:0000256" key="3">
    <source>
        <dbReference type="ARBA" id="ARBA00022670"/>
    </source>
</evidence>
<dbReference type="GO" id="GO:0030313">
    <property type="term" value="C:cell envelope"/>
    <property type="evidence" value="ECO:0007669"/>
    <property type="project" value="UniProtKB-SubCell"/>
</dbReference>